<keyword evidence="1" id="KW-0489">Methyltransferase</keyword>
<evidence type="ECO:0000313" key="1">
    <source>
        <dbReference type="EMBL" id="KAJ1927685.1"/>
    </source>
</evidence>
<keyword evidence="1" id="KW-0808">Transferase</keyword>
<protein>
    <submittedName>
        <fullName evidence="1">tRNA (Guanine(9)-N(1))-methyltransferase</fullName>
        <ecNumber evidence="1">2.1.1.221</ecNumber>
    </submittedName>
</protein>
<feature type="non-terminal residue" evidence="1">
    <location>
        <position position="1"/>
    </location>
</feature>
<gene>
    <name evidence="1" type="primary">TRM10</name>
    <name evidence="1" type="ORF">FBU59_007199</name>
</gene>
<proteinExistence type="predicted"/>
<dbReference type="EC" id="2.1.1.221" evidence="1"/>
<name>A0ACC1IXP6_9FUNG</name>
<sequence>REKARESRKRKRARIAEGEVPVRRRLEDQKTSSVRIVLDMDFDEKMNDKEVKSMCSQVMRCYSVNKQAEKRVSLHISKLHGRGKERFDTAMKDHAKWSADHITFDDCEYIDKFNKEELVYLSADSDNMIETLDPTKVYVVGGIVDKNRYPKLTLEKAEKQGIAHGQLPIGKYIQMSTRKVMTVNQIFEMLVKFVEVEDWKTAFMDSIPQRKFTDDDKAKESAEQPDDESE</sequence>
<comment type="caution">
    <text evidence="1">The sequence shown here is derived from an EMBL/GenBank/DDBJ whole genome shotgun (WGS) entry which is preliminary data.</text>
</comment>
<organism evidence="1 2">
    <name type="scientific">Linderina macrospora</name>
    <dbReference type="NCBI Taxonomy" id="4868"/>
    <lineage>
        <taxon>Eukaryota</taxon>
        <taxon>Fungi</taxon>
        <taxon>Fungi incertae sedis</taxon>
        <taxon>Zoopagomycota</taxon>
        <taxon>Kickxellomycotina</taxon>
        <taxon>Kickxellomycetes</taxon>
        <taxon>Kickxellales</taxon>
        <taxon>Kickxellaceae</taxon>
        <taxon>Linderina</taxon>
    </lineage>
</organism>
<evidence type="ECO:0000313" key="2">
    <source>
        <dbReference type="Proteomes" id="UP001150603"/>
    </source>
</evidence>
<reference evidence="1" key="1">
    <citation type="submission" date="2022-07" db="EMBL/GenBank/DDBJ databases">
        <title>Phylogenomic reconstructions and comparative analyses of Kickxellomycotina fungi.</title>
        <authorList>
            <person name="Reynolds N.K."/>
            <person name="Stajich J.E."/>
            <person name="Barry K."/>
            <person name="Grigoriev I.V."/>
            <person name="Crous P."/>
            <person name="Smith M.E."/>
        </authorList>
    </citation>
    <scope>NUCLEOTIDE SEQUENCE</scope>
    <source>
        <strain evidence="1">NRRL 5244</strain>
    </source>
</reference>
<dbReference type="EMBL" id="JANBPW010006764">
    <property type="protein sequence ID" value="KAJ1927685.1"/>
    <property type="molecule type" value="Genomic_DNA"/>
</dbReference>
<dbReference type="Proteomes" id="UP001150603">
    <property type="component" value="Unassembled WGS sequence"/>
</dbReference>
<accession>A0ACC1IXP6</accession>
<keyword evidence="2" id="KW-1185">Reference proteome</keyword>